<evidence type="ECO:0000313" key="2">
    <source>
        <dbReference type="EMBL" id="KAF7234347.1"/>
    </source>
</evidence>
<organism evidence="2 3">
    <name type="scientific">Paragonimus skrjabini miyazakii</name>
    <dbReference type="NCBI Taxonomy" id="59628"/>
    <lineage>
        <taxon>Eukaryota</taxon>
        <taxon>Metazoa</taxon>
        <taxon>Spiralia</taxon>
        <taxon>Lophotrochozoa</taxon>
        <taxon>Platyhelminthes</taxon>
        <taxon>Trematoda</taxon>
        <taxon>Digenea</taxon>
        <taxon>Plagiorchiida</taxon>
        <taxon>Troglotremata</taxon>
        <taxon>Troglotrematidae</taxon>
        <taxon>Paragonimus</taxon>
    </lineage>
</organism>
<evidence type="ECO:0000313" key="3">
    <source>
        <dbReference type="Proteomes" id="UP000822476"/>
    </source>
</evidence>
<dbReference type="AlphaFoldDB" id="A0A8S9YIN4"/>
<dbReference type="EMBL" id="JTDE01010198">
    <property type="protein sequence ID" value="KAF7234347.1"/>
    <property type="molecule type" value="Genomic_DNA"/>
</dbReference>
<name>A0A8S9YIN4_9TREM</name>
<proteinExistence type="predicted"/>
<gene>
    <name evidence="2" type="ORF">EG68_12026</name>
</gene>
<feature type="region of interest" description="Disordered" evidence="1">
    <location>
        <begin position="115"/>
        <end position="138"/>
    </location>
</feature>
<sequence>MKTQLTPTPPAPEMILADDNFRRWEFQAKEYVFLSTQATGARVLITLLDGEALDITTDMCNLRGLEDTRDPSTRRAFLTVASTSTQEAVDRADTTEQVNGVLERDQQYLTRKIAPVQYRPMASPQPLNRRDRYGPQRT</sequence>
<accession>A0A8S9YIN4</accession>
<protein>
    <submittedName>
        <fullName evidence="2">Uncharacterized protein</fullName>
    </submittedName>
</protein>
<dbReference type="OrthoDB" id="10619751at2759"/>
<evidence type="ECO:0000256" key="1">
    <source>
        <dbReference type="SAM" id="MobiDB-lite"/>
    </source>
</evidence>
<keyword evidence="3" id="KW-1185">Reference proteome</keyword>
<reference evidence="2" key="1">
    <citation type="submission" date="2019-07" db="EMBL/GenBank/DDBJ databases">
        <title>Annotation for the trematode Paragonimus miyazaki's.</title>
        <authorList>
            <person name="Choi Y.-J."/>
        </authorList>
    </citation>
    <scope>NUCLEOTIDE SEQUENCE</scope>
    <source>
        <strain evidence="2">Japan</strain>
    </source>
</reference>
<dbReference type="Proteomes" id="UP000822476">
    <property type="component" value="Unassembled WGS sequence"/>
</dbReference>
<comment type="caution">
    <text evidence="2">The sequence shown here is derived from an EMBL/GenBank/DDBJ whole genome shotgun (WGS) entry which is preliminary data.</text>
</comment>
<feature type="compositionally biased region" description="Basic and acidic residues" evidence="1">
    <location>
        <begin position="128"/>
        <end position="138"/>
    </location>
</feature>